<dbReference type="PROSITE" id="PS51782">
    <property type="entry name" value="LYSM"/>
    <property type="match status" value="1"/>
</dbReference>
<dbReference type="InterPro" id="IPR002508">
    <property type="entry name" value="MurNAc-LAA_cat"/>
</dbReference>
<keyword evidence="5 10" id="KW-0732">Signal</keyword>
<dbReference type="InterPro" id="IPR050695">
    <property type="entry name" value="N-acetylmuramoyl_amidase_3"/>
</dbReference>
<dbReference type="SUPFAM" id="SSF54106">
    <property type="entry name" value="LysM domain"/>
    <property type="match status" value="1"/>
</dbReference>
<dbReference type="SMART" id="SM00646">
    <property type="entry name" value="Ami_3"/>
    <property type="match status" value="1"/>
</dbReference>
<dbReference type="Gene3D" id="3.40.630.40">
    <property type="entry name" value="Zn-dependent exopeptidases"/>
    <property type="match status" value="1"/>
</dbReference>
<reference evidence="12" key="1">
    <citation type="submission" date="2020-10" db="EMBL/GenBank/DDBJ databases">
        <title>Bacterium isolated from coastal waters sediment.</title>
        <authorList>
            <person name="Chen R.-J."/>
            <person name="Lu D.-C."/>
            <person name="Zhu K.-L."/>
            <person name="Du Z.-J."/>
        </authorList>
    </citation>
    <scope>NUCLEOTIDE SEQUENCE</scope>
    <source>
        <strain evidence="12">N1Y112</strain>
    </source>
</reference>
<dbReference type="InterPro" id="IPR018392">
    <property type="entry name" value="LysM"/>
</dbReference>
<dbReference type="SUPFAM" id="SSF53187">
    <property type="entry name" value="Zn-dependent exopeptidases"/>
    <property type="match status" value="1"/>
</dbReference>
<dbReference type="FunFam" id="3.40.630.40:FF:000001">
    <property type="entry name" value="N-acetylmuramoyl-L-alanine amidase"/>
    <property type="match status" value="1"/>
</dbReference>
<comment type="subcellular location">
    <subcellularLocation>
        <location evidence="2">Periplasm</location>
    </subcellularLocation>
</comment>
<evidence type="ECO:0000256" key="10">
    <source>
        <dbReference type="SAM" id="SignalP"/>
    </source>
</evidence>
<dbReference type="GO" id="GO:0071555">
    <property type="term" value="P:cell wall organization"/>
    <property type="evidence" value="ECO:0007669"/>
    <property type="project" value="UniProtKB-KW"/>
</dbReference>
<keyword evidence="7" id="KW-0378">Hydrolase</keyword>
<feature type="chain" id="PRO_5035157266" description="N-acetylmuramoyl-L-alanine amidase AmiC" evidence="10">
    <location>
        <begin position="26"/>
        <end position="447"/>
    </location>
</feature>
<accession>A0A8J7KB14</accession>
<dbReference type="InterPro" id="IPR036779">
    <property type="entry name" value="LysM_dom_sf"/>
</dbReference>
<comment type="catalytic activity">
    <reaction evidence="1">
        <text>Hydrolyzes the link between N-acetylmuramoyl residues and L-amino acid residues in certain cell-wall glycopeptides.</text>
        <dbReference type="EC" id="3.5.1.28"/>
    </reaction>
</comment>
<dbReference type="CDD" id="cd02696">
    <property type="entry name" value="MurNAc-LAA"/>
    <property type="match status" value="1"/>
</dbReference>
<dbReference type="Proteomes" id="UP000640333">
    <property type="component" value="Unassembled WGS sequence"/>
</dbReference>
<gene>
    <name evidence="12" type="ORF">IOQ59_15540</name>
</gene>
<keyword evidence="8" id="KW-0961">Cell wall biogenesis/degradation</keyword>
<evidence type="ECO:0000256" key="7">
    <source>
        <dbReference type="ARBA" id="ARBA00022801"/>
    </source>
</evidence>
<evidence type="ECO:0000256" key="4">
    <source>
        <dbReference type="ARBA" id="ARBA00011901"/>
    </source>
</evidence>
<dbReference type="GO" id="GO:0009253">
    <property type="term" value="P:peptidoglycan catabolic process"/>
    <property type="evidence" value="ECO:0007669"/>
    <property type="project" value="InterPro"/>
</dbReference>
<dbReference type="AlphaFoldDB" id="A0A8J7KB14"/>
<evidence type="ECO:0000256" key="2">
    <source>
        <dbReference type="ARBA" id="ARBA00004418"/>
    </source>
</evidence>
<evidence type="ECO:0000256" key="9">
    <source>
        <dbReference type="ARBA" id="ARBA00074581"/>
    </source>
</evidence>
<dbReference type="Gene3D" id="3.10.350.10">
    <property type="entry name" value="LysM domain"/>
    <property type="match status" value="1"/>
</dbReference>
<keyword evidence="13" id="KW-1185">Reference proteome</keyword>
<comment type="similarity">
    <text evidence="3">Belongs to the N-acetylmuramoyl-L-alanine amidase 3 family.</text>
</comment>
<dbReference type="EC" id="3.5.1.28" evidence="4"/>
<sequence>MTGLQTVLRTVVLLMLSVCASVVQAADVKNVRIWLAPDHARLVFDLSGPVEHKIFTLKKPDRIVLDVASSSMSANLSKLSLAKSPITQIRKGKNGKQLRVVLDMKRSVRPKSFVLKPNQKYGHRLVVDLYDETAKPKVVKKAVYRPKSTGKVRDIIVSIDAGHGGDDPGAIGAGRVREKDVVLAIAKDLKKLFDATSGYKAVLTRKSDYYISLRGRTKKARQQNADLFVSIHADAFKDSRAKGASVWVLSPRGASGEVGRWLARKENSADLIGGVGSVSLEDKDDVLAGVLLDMSMTASRADSRQVAGNIHKNISKFARMHKPSVEQAGFVVLKSPDIPSLLVETGFISNPGEARKLKTRQYQRKMAQAIHRGITSHFARKPPMMTYVAEAQKSKKSDAARVYKVVRGDTLSVIASRNGVPLKKLRAANKLKNDRIRIGQVLNIPSS</sequence>
<dbReference type="PANTHER" id="PTHR30404:SF0">
    <property type="entry name" value="N-ACETYLMURAMOYL-L-ALANINE AMIDASE AMIC"/>
    <property type="match status" value="1"/>
</dbReference>
<feature type="signal peptide" evidence="10">
    <location>
        <begin position="1"/>
        <end position="25"/>
    </location>
</feature>
<evidence type="ECO:0000256" key="8">
    <source>
        <dbReference type="ARBA" id="ARBA00023316"/>
    </source>
</evidence>
<dbReference type="Pfam" id="PF11741">
    <property type="entry name" value="AMIN"/>
    <property type="match status" value="1"/>
</dbReference>
<keyword evidence="6" id="KW-0574">Periplasm</keyword>
<evidence type="ECO:0000256" key="5">
    <source>
        <dbReference type="ARBA" id="ARBA00022729"/>
    </source>
</evidence>
<evidence type="ECO:0000256" key="3">
    <source>
        <dbReference type="ARBA" id="ARBA00010860"/>
    </source>
</evidence>
<evidence type="ECO:0000256" key="6">
    <source>
        <dbReference type="ARBA" id="ARBA00022764"/>
    </source>
</evidence>
<dbReference type="RefSeq" id="WP_193954367.1">
    <property type="nucleotide sequence ID" value="NZ_JADEYS010000017.1"/>
</dbReference>
<organism evidence="12 13">
    <name type="scientific">Pontibacterium sinense</name>
    <dbReference type="NCBI Taxonomy" id="2781979"/>
    <lineage>
        <taxon>Bacteria</taxon>
        <taxon>Pseudomonadati</taxon>
        <taxon>Pseudomonadota</taxon>
        <taxon>Gammaproteobacteria</taxon>
        <taxon>Oceanospirillales</taxon>
        <taxon>Oceanospirillaceae</taxon>
        <taxon>Pontibacterium</taxon>
    </lineage>
</organism>
<dbReference type="EMBL" id="JADEYS010000017">
    <property type="protein sequence ID" value="MBE9398671.1"/>
    <property type="molecule type" value="Genomic_DNA"/>
</dbReference>
<evidence type="ECO:0000313" key="13">
    <source>
        <dbReference type="Proteomes" id="UP000640333"/>
    </source>
</evidence>
<comment type="caution">
    <text evidence="12">The sequence shown here is derived from an EMBL/GenBank/DDBJ whole genome shotgun (WGS) entry which is preliminary data.</text>
</comment>
<dbReference type="Pfam" id="PF01476">
    <property type="entry name" value="LysM"/>
    <property type="match status" value="1"/>
</dbReference>
<feature type="domain" description="LysM" evidence="11">
    <location>
        <begin position="401"/>
        <end position="444"/>
    </location>
</feature>
<evidence type="ECO:0000256" key="1">
    <source>
        <dbReference type="ARBA" id="ARBA00001561"/>
    </source>
</evidence>
<dbReference type="Gene3D" id="2.60.40.3500">
    <property type="match status" value="1"/>
</dbReference>
<dbReference type="SMART" id="SM00257">
    <property type="entry name" value="LysM"/>
    <property type="match status" value="1"/>
</dbReference>
<dbReference type="GO" id="GO:0008745">
    <property type="term" value="F:N-acetylmuramoyl-L-alanine amidase activity"/>
    <property type="evidence" value="ECO:0007669"/>
    <property type="project" value="UniProtKB-EC"/>
</dbReference>
<dbReference type="CDD" id="cd00118">
    <property type="entry name" value="LysM"/>
    <property type="match status" value="1"/>
</dbReference>
<name>A0A8J7KB14_9GAMM</name>
<evidence type="ECO:0000313" key="12">
    <source>
        <dbReference type="EMBL" id="MBE9398671.1"/>
    </source>
</evidence>
<dbReference type="InterPro" id="IPR021731">
    <property type="entry name" value="AMIN_dom"/>
</dbReference>
<evidence type="ECO:0000259" key="11">
    <source>
        <dbReference type="PROSITE" id="PS51782"/>
    </source>
</evidence>
<protein>
    <recommendedName>
        <fullName evidence="9">N-acetylmuramoyl-L-alanine amidase AmiC</fullName>
        <ecNumber evidence="4">3.5.1.28</ecNumber>
    </recommendedName>
</protein>
<dbReference type="PANTHER" id="PTHR30404">
    <property type="entry name" value="N-ACETYLMURAMOYL-L-ALANINE AMIDASE"/>
    <property type="match status" value="1"/>
</dbReference>
<dbReference type="GO" id="GO:0030288">
    <property type="term" value="C:outer membrane-bounded periplasmic space"/>
    <property type="evidence" value="ECO:0007669"/>
    <property type="project" value="TreeGrafter"/>
</dbReference>
<proteinExistence type="inferred from homology"/>
<dbReference type="Pfam" id="PF01520">
    <property type="entry name" value="Amidase_3"/>
    <property type="match status" value="1"/>
</dbReference>